<proteinExistence type="predicted"/>
<feature type="transmembrane region" description="Helical" evidence="6">
    <location>
        <begin position="597"/>
        <end position="620"/>
    </location>
</feature>
<keyword evidence="8" id="KW-0762">Sugar transport</keyword>
<feature type="transmembrane region" description="Helical" evidence="6">
    <location>
        <begin position="228"/>
        <end position="250"/>
    </location>
</feature>
<dbReference type="InterPro" id="IPR036259">
    <property type="entry name" value="MFS_trans_sf"/>
</dbReference>
<reference evidence="8" key="1">
    <citation type="journal article" date="2011" name="Genome Biol.">
        <title>The draft genome of the carcinogenic human liver fluke Clonorchis sinensis.</title>
        <authorList>
            <person name="Wang X."/>
            <person name="Chen W."/>
            <person name="Huang Y."/>
            <person name="Sun J."/>
            <person name="Men J."/>
            <person name="Liu H."/>
            <person name="Luo F."/>
            <person name="Guo L."/>
            <person name="Lv X."/>
            <person name="Deng C."/>
            <person name="Zhou C."/>
            <person name="Fan Y."/>
            <person name="Li X."/>
            <person name="Huang L."/>
            <person name="Hu Y."/>
            <person name="Liang C."/>
            <person name="Hu X."/>
            <person name="Xu J."/>
            <person name="Yu X."/>
        </authorList>
    </citation>
    <scope>NUCLEOTIDE SEQUENCE [LARGE SCALE GENOMIC DNA]</scope>
    <source>
        <strain evidence="8">Henan</strain>
    </source>
</reference>
<dbReference type="InterPro" id="IPR003663">
    <property type="entry name" value="Sugar/inositol_transpt"/>
</dbReference>
<dbReference type="PROSITE" id="PS00216">
    <property type="entry name" value="SUGAR_TRANSPORT_1"/>
    <property type="match status" value="1"/>
</dbReference>
<feature type="transmembrane region" description="Helical" evidence="6">
    <location>
        <begin position="757"/>
        <end position="778"/>
    </location>
</feature>
<dbReference type="PANTHER" id="PTHR23503:SF8">
    <property type="entry name" value="FACILITATED GLUCOSE TRANSPORTER PROTEIN 1"/>
    <property type="match status" value="1"/>
</dbReference>
<evidence type="ECO:0000256" key="3">
    <source>
        <dbReference type="ARBA" id="ARBA00022692"/>
    </source>
</evidence>
<dbReference type="AlphaFoldDB" id="G7YD91"/>
<comment type="subcellular location">
    <subcellularLocation>
        <location evidence="1">Membrane</location>
        <topology evidence="1">Multi-pass membrane protein</topology>
    </subcellularLocation>
</comment>
<protein>
    <submittedName>
        <fullName evidence="8">Solute carrier family 2 facilitated glucose transporter member 3</fullName>
    </submittedName>
</protein>
<dbReference type="PROSITE" id="PS00217">
    <property type="entry name" value="SUGAR_TRANSPORT_2"/>
    <property type="match status" value="1"/>
</dbReference>
<dbReference type="EMBL" id="DF143094">
    <property type="protein sequence ID" value="GAA50925.1"/>
    <property type="molecule type" value="Genomic_DNA"/>
</dbReference>
<keyword evidence="5 6" id="KW-0472">Membrane</keyword>
<dbReference type="PROSITE" id="PS50850">
    <property type="entry name" value="MFS"/>
    <property type="match status" value="1"/>
</dbReference>
<dbReference type="GO" id="GO:0016020">
    <property type="term" value="C:membrane"/>
    <property type="evidence" value="ECO:0007669"/>
    <property type="project" value="UniProtKB-SubCell"/>
</dbReference>
<feature type="transmembrane region" description="Helical" evidence="6">
    <location>
        <begin position="192"/>
        <end position="216"/>
    </location>
</feature>
<dbReference type="Proteomes" id="UP000008909">
    <property type="component" value="Unassembled WGS sequence"/>
</dbReference>
<evidence type="ECO:0000313" key="9">
    <source>
        <dbReference type="Proteomes" id="UP000008909"/>
    </source>
</evidence>
<dbReference type="PRINTS" id="PR00171">
    <property type="entry name" value="SUGRTRNSPORT"/>
</dbReference>
<dbReference type="GO" id="GO:0015149">
    <property type="term" value="F:hexose transmembrane transporter activity"/>
    <property type="evidence" value="ECO:0007669"/>
    <property type="project" value="TreeGrafter"/>
</dbReference>
<dbReference type="InterPro" id="IPR005829">
    <property type="entry name" value="Sugar_transporter_CS"/>
</dbReference>
<feature type="transmembrane region" description="Helical" evidence="6">
    <location>
        <begin position="288"/>
        <end position="307"/>
    </location>
</feature>
<dbReference type="InterPro" id="IPR045263">
    <property type="entry name" value="GLUT"/>
</dbReference>
<dbReference type="Gene3D" id="1.20.1250.20">
    <property type="entry name" value="MFS general substrate transporter like domains"/>
    <property type="match status" value="1"/>
</dbReference>
<accession>G7YD91</accession>
<reference key="2">
    <citation type="submission" date="2011-10" db="EMBL/GenBank/DDBJ databases">
        <title>The genome and transcriptome sequence of Clonorchis sinensis provide insights into the carcinogenic liver fluke.</title>
        <authorList>
            <person name="Wang X."/>
            <person name="Huang Y."/>
            <person name="Chen W."/>
            <person name="Liu H."/>
            <person name="Guo L."/>
            <person name="Chen Y."/>
            <person name="Luo F."/>
            <person name="Zhou W."/>
            <person name="Sun J."/>
            <person name="Mao Q."/>
            <person name="Liang P."/>
            <person name="Zhou C."/>
            <person name="Tian Y."/>
            <person name="Men J."/>
            <person name="Lv X."/>
            <person name="Huang L."/>
            <person name="Zhou J."/>
            <person name="Hu Y."/>
            <person name="Li R."/>
            <person name="Zhang F."/>
            <person name="Lei H."/>
            <person name="Li X."/>
            <person name="Hu X."/>
            <person name="Liang C."/>
            <person name="Xu J."/>
            <person name="Wu Z."/>
            <person name="Yu X."/>
        </authorList>
    </citation>
    <scope>NUCLEOTIDE SEQUENCE</scope>
    <source>
        <strain>Henan</strain>
    </source>
</reference>
<evidence type="ECO:0000313" key="8">
    <source>
        <dbReference type="EMBL" id="GAA50925.1"/>
    </source>
</evidence>
<dbReference type="InterPro" id="IPR005828">
    <property type="entry name" value="MFS_sugar_transport-like"/>
</dbReference>
<feature type="transmembrane region" description="Helical" evidence="6">
    <location>
        <begin position="402"/>
        <end position="427"/>
    </location>
</feature>
<dbReference type="PANTHER" id="PTHR23503">
    <property type="entry name" value="SOLUTE CARRIER FAMILY 2"/>
    <property type="match status" value="1"/>
</dbReference>
<sequence length="1264" mass="142057">GVTRIERVKRAARKMDANLKSMDYEMRLVVFDLLLLEYRRPRVAAWNNLPPTVVHVSYRTKFKALVETTYAGLHAGKLTTWRNIEQVYARASGSPILNAISGFNGFIDQIRYTFIIIIDSMTSVFNTDASLPYNHEQICFTSNVLYAVFVDKTRVINAPYQVFDFVSLPSVQLISDFIGNVTADRHGSADEAYVTVIASVCVSGFLIGGLAGALISGLLANKLGRKRAILVLSGPCVLGCIFIMVCQAARSFEIIIVGRLLVGVACGAYTAVGPLYMSEIVPLSVRGAAGVLNQLMIVFSLLLSQILGLQQIMGTKDLWPYLLGLNVIPCILGSALLLLCPESPRYLYIIKRDPETARAALQRLRSPDHDIDTELAGFSREASIASRKATIFELLRKPYLRIGLMVALLAQFGQQLSGINGVIYYSVELFKVNGLTDEQATYTTIGIGGFMLLITVVSIFIIDRVGRRILLIGGLAVAFLSLLSFTFCMIGKQYGQVNWPIYPAIVSIYVFVCGFGIGPGSIPWFIAAEMFSQETRDAAMGVSATTNWLCNIAVALGFIQMIKVNTYKMEFHMISPPADFQVLRRSGAVDSAVYNVIYIRCGMAACRSIELNLFVVLLLVGQKVLLDDPFGFYKRHRDSGERPIICALIALFLRCTNFQNSKHRLTTFEFPRRCRMCTLVLASSFEYNFRITYQQQEIFHKIANIRVVTEPYWNQAQSGQGVNCNRTMKLLTISLNLASSCSLRDARQTVREKYLEFYSFLPSACILLVVIVLLYIYMPETKGKSADMIEAEFRRRTNLCHRDSYDSEFAASSTSVIQAVLGPPSSSILIPTSCLYHLIVCLPSYEHLPPRLQNIGTFRSSKEDLLICVSSSFTTTVVFAVITSLSTSSVDHLKGHRWKTGRLSEKWSVYVFAPSASTTNWLTGKSVGNWMLQRLRSHADREWLALLMQRCFLVLCSIPFHPKIDWLNLCPCHCAPYRKVCSFRKLRRFSAQCALFIDVEQCKVQYSVLERSVVYPTLVYRIRVPKTETPVMSDSELELHASTSVTKISKTVFSCLDETNPFSRRHNVLNDILYRMSQSGQIPLSQKYDRCCDKSKGLVSFFADLCDFKALFFFDPRYSSRRCQRQQTILILMEGGKVATVLSKQPPSLVPPIFKVRCWILVHDSMILNLYGKYRRNHVHEMTHQPYKDTDGVATNNPCPYYKRCITPGTVNFTTLGKTPDYPVFEKSVCAITVTCWYGHSGKNKISTISSIHLVESDGLHRQF</sequence>
<feature type="transmembrane region" description="Helical" evidence="6">
    <location>
        <begin position="319"/>
        <end position="340"/>
    </location>
</feature>
<evidence type="ECO:0000256" key="6">
    <source>
        <dbReference type="SAM" id="Phobius"/>
    </source>
</evidence>
<organism evidence="8 9">
    <name type="scientific">Clonorchis sinensis</name>
    <name type="common">Chinese liver fluke</name>
    <dbReference type="NCBI Taxonomy" id="79923"/>
    <lineage>
        <taxon>Eukaryota</taxon>
        <taxon>Metazoa</taxon>
        <taxon>Spiralia</taxon>
        <taxon>Lophotrochozoa</taxon>
        <taxon>Platyhelminthes</taxon>
        <taxon>Trematoda</taxon>
        <taxon>Digenea</taxon>
        <taxon>Opisthorchiida</taxon>
        <taxon>Opisthorchiata</taxon>
        <taxon>Opisthorchiidae</taxon>
        <taxon>Clonorchis</taxon>
    </lineage>
</organism>
<evidence type="ECO:0000256" key="4">
    <source>
        <dbReference type="ARBA" id="ARBA00022989"/>
    </source>
</evidence>
<name>G7YD91_CLOSI</name>
<gene>
    <name evidence="8" type="ORF">CLF_105233</name>
</gene>
<feature type="transmembrane region" description="Helical" evidence="6">
    <location>
        <begin position="439"/>
        <end position="462"/>
    </location>
</feature>
<evidence type="ECO:0000259" key="7">
    <source>
        <dbReference type="PROSITE" id="PS50850"/>
    </source>
</evidence>
<dbReference type="SUPFAM" id="SSF103473">
    <property type="entry name" value="MFS general substrate transporter"/>
    <property type="match status" value="1"/>
</dbReference>
<keyword evidence="4 6" id="KW-1133">Transmembrane helix</keyword>
<feature type="transmembrane region" description="Helical" evidence="6">
    <location>
        <begin position="538"/>
        <end position="562"/>
    </location>
</feature>
<keyword evidence="3 6" id="KW-0812">Transmembrane</keyword>
<dbReference type="InterPro" id="IPR020846">
    <property type="entry name" value="MFS_dom"/>
</dbReference>
<feature type="transmembrane region" description="Helical" evidence="6">
    <location>
        <begin position="501"/>
        <end position="526"/>
    </location>
</feature>
<feature type="non-terminal residue" evidence="8">
    <location>
        <position position="1"/>
    </location>
</feature>
<dbReference type="NCBIfam" id="TIGR00879">
    <property type="entry name" value="SP"/>
    <property type="match status" value="1"/>
</dbReference>
<evidence type="ECO:0000256" key="1">
    <source>
        <dbReference type="ARBA" id="ARBA00004141"/>
    </source>
</evidence>
<keyword evidence="9" id="KW-1185">Reference proteome</keyword>
<evidence type="ECO:0000256" key="2">
    <source>
        <dbReference type="ARBA" id="ARBA00022448"/>
    </source>
</evidence>
<feature type="transmembrane region" description="Helical" evidence="6">
    <location>
        <begin position="469"/>
        <end position="495"/>
    </location>
</feature>
<evidence type="ECO:0000256" key="5">
    <source>
        <dbReference type="ARBA" id="ARBA00023136"/>
    </source>
</evidence>
<keyword evidence="2" id="KW-0813">Transport</keyword>
<feature type="domain" description="Major facilitator superfamily (MFS) profile" evidence="7">
    <location>
        <begin position="156"/>
        <end position="624"/>
    </location>
</feature>
<dbReference type="Pfam" id="PF00083">
    <property type="entry name" value="Sugar_tr"/>
    <property type="match status" value="1"/>
</dbReference>
<feature type="transmembrane region" description="Helical" evidence="6">
    <location>
        <begin position="256"/>
        <end position="276"/>
    </location>
</feature>